<evidence type="ECO:0000313" key="2">
    <source>
        <dbReference type="Proteomes" id="UP000827911"/>
    </source>
</evidence>
<name>A0AAE7XLV2_9CAUD</name>
<gene>
    <name evidence="1" type="ORF">pEaSNUABM17_00324</name>
</gene>
<protein>
    <submittedName>
        <fullName evidence="1">Uncharacterized protein</fullName>
    </submittedName>
</protein>
<accession>A0AAE7XLV2</accession>
<sequence>MFTKENLSDGTQVRFLDLAPYEQRPMTAAGREQHTTLMCRVRERCKDVVVPAMCEGQRVQLRMQRTTLDKINAIAKGEQ</sequence>
<proteinExistence type="predicted"/>
<dbReference type="Proteomes" id="UP000827911">
    <property type="component" value="Segment"/>
</dbReference>
<organism evidence="1 2">
    <name type="scientific">Erwinia phage pEa_SNUABM_17</name>
    <dbReference type="NCBI Taxonomy" id="2869545"/>
    <lineage>
        <taxon>Viruses</taxon>
        <taxon>Duplodnaviria</taxon>
        <taxon>Heunggongvirae</taxon>
        <taxon>Uroviricota</taxon>
        <taxon>Caudoviricetes</taxon>
        <taxon>Alexandravirus</taxon>
        <taxon>Alexandravirus SNUABM17</taxon>
    </lineage>
</organism>
<reference evidence="1 2" key="1">
    <citation type="submission" date="2021-06" db="EMBL/GenBank/DDBJ databases">
        <title>Complete genome sequence of Erwinia phage pEa_SNUABM_17.</title>
        <authorList>
            <person name="Kim S.G."/>
            <person name="Park S.C."/>
        </authorList>
    </citation>
    <scope>NUCLEOTIDE SEQUENCE [LARGE SCALE GENOMIC DNA]</scope>
</reference>
<evidence type="ECO:0000313" key="1">
    <source>
        <dbReference type="EMBL" id="QZE57870.1"/>
    </source>
</evidence>
<keyword evidence="2" id="KW-1185">Reference proteome</keyword>
<dbReference type="EMBL" id="MZ443777">
    <property type="protein sequence ID" value="QZE57870.1"/>
    <property type="molecule type" value="Genomic_DNA"/>
</dbReference>